<organism evidence="1 2">
    <name type="scientific">Alkalihalobacillus trypoxylicola</name>
    <dbReference type="NCBI Taxonomy" id="519424"/>
    <lineage>
        <taxon>Bacteria</taxon>
        <taxon>Bacillati</taxon>
        <taxon>Bacillota</taxon>
        <taxon>Bacilli</taxon>
        <taxon>Bacillales</taxon>
        <taxon>Bacillaceae</taxon>
        <taxon>Alkalihalobacillus</taxon>
    </lineage>
</organism>
<dbReference type="Proteomes" id="UP000075806">
    <property type="component" value="Unassembled WGS sequence"/>
</dbReference>
<reference evidence="1" key="1">
    <citation type="submission" date="2016-02" db="EMBL/GenBank/DDBJ databases">
        <title>Genome sequence of Bacillus trypoxylicola KCTC 13244(T).</title>
        <authorList>
            <person name="Jeong H."/>
            <person name="Park S.-H."/>
            <person name="Choi S.-K."/>
        </authorList>
    </citation>
    <scope>NUCLEOTIDE SEQUENCE [LARGE SCALE GENOMIC DNA]</scope>
    <source>
        <strain evidence="1">KCTC 13244</strain>
    </source>
</reference>
<keyword evidence="2" id="KW-1185">Reference proteome</keyword>
<dbReference type="InterPro" id="IPR038595">
    <property type="entry name" value="LOR_sf"/>
</dbReference>
<protein>
    <recommendedName>
        <fullName evidence="3">LURP-one-related family protein</fullName>
    </recommendedName>
</protein>
<comment type="caution">
    <text evidence="1">The sequence shown here is derived from an EMBL/GenBank/DDBJ whole genome shotgun (WGS) entry which is preliminary data.</text>
</comment>
<proteinExistence type="predicted"/>
<evidence type="ECO:0008006" key="3">
    <source>
        <dbReference type="Google" id="ProtNLM"/>
    </source>
</evidence>
<accession>A0A162D542</accession>
<dbReference type="Gene3D" id="2.40.160.200">
    <property type="entry name" value="LURP1-related"/>
    <property type="match status" value="1"/>
</dbReference>
<dbReference type="EMBL" id="LTAO01000034">
    <property type="protein sequence ID" value="KYG28129.1"/>
    <property type="molecule type" value="Genomic_DNA"/>
</dbReference>
<evidence type="ECO:0000313" key="1">
    <source>
        <dbReference type="EMBL" id="KYG28129.1"/>
    </source>
</evidence>
<dbReference type="RefSeq" id="WP_061949552.1">
    <property type="nucleotide sequence ID" value="NZ_LTAO01000034.1"/>
</dbReference>
<dbReference type="InterPro" id="IPR007612">
    <property type="entry name" value="LOR"/>
</dbReference>
<dbReference type="OrthoDB" id="2692055at2"/>
<evidence type="ECO:0000313" key="2">
    <source>
        <dbReference type="Proteomes" id="UP000075806"/>
    </source>
</evidence>
<dbReference type="Pfam" id="PF04525">
    <property type="entry name" value="LOR"/>
    <property type="match status" value="1"/>
</dbReference>
<gene>
    <name evidence="1" type="ORF">AZF04_09505</name>
</gene>
<dbReference type="STRING" id="519424.AZF04_09505"/>
<sequence>MEQTIYIKDNFFSTGVTDIYDQNQNVVGSLDLKSIFLTKVSVLNAEGIEIIQGRFQSAFSNKWLVLNAEEKQLGRLQTPFFTMKKKYSYLSANGKEYRIHSLAFSKDYQVTDMASGQVVADFKRVSSYFLTAAYELQNHSNNISTEELIGVVMGVNAIQKRKAAASNSGGAH</sequence>
<dbReference type="AlphaFoldDB" id="A0A162D542"/>
<name>A0A162D542_9BACI</name>